<dbReference type="AlphaFoldDB" id="A0A932M0Y4"/>
<accession>A0A932M0Y4</accession>
<comment type="caution">
    <text evidence="3">The sequence shown here is derived from an EMBL/GenBank/DDBJ whole genome shotgun (WGS) entry which is preliminary data.</text>
</comment>
<dbReference type="InterPro" id="IPR007712">
    <property type="entry name" value="RelE/ParE_toxin"/>
</dbReference>
<evidence type="ECO:0000313" key="3">
    <source>
        <dbReference type="EMBL" id="MBI3015518.1"/>
    </source>
</evidence>
<evidence type="ECO:0000256" key="2">
    <source>
        <dbReference type="ARBA" id="ARBA00022649"/>
    </source>
</evidence>
<dbReference type="EMBL" id="JACPSX010000206">
    <property type="protein sequence ID" value="MBI3015518.1"/>
    <property type="molecule type" value="Genomic_DNA"/>
</dbReference>
<keyword evidence="2" id="KW-1277">Toxin-antitoxin system</keyword>
<dbReference type="SUPFAM" id="SSF143011">
    <property type="entry name" value="RelE-like"/>
    <property type="match status" value="1"/>
</dbReference>
<dbReference type="PANTHER" id="PTHR35601:SF1">
    <property type="entry name" value="TOXIN RELE"/>
    <property type="match status" value="1"/>
</dbReference>
<evidence type="ECO:0000313" key="4">
    <source>
        <dbReference type="Proteomes" id="UP000741360"/>
    </source>
</evidence>
<sequence length="102" mass="11872">MAYKIEFLPEAAREFEALDGSLKKIAAKQIDKLLESPELGEPLGKRMGIDLTGYRKIYFGKKAYRIVYEIQRQRLVILIIGIGKRERAEIYKEVARRLRQSD</sequence>
<evidence type="ECO:0000256" key="1">
    <source>
        <dbReference type="ARBA" id="ARBA00006226"/>
    </source>
</evidence>
<reference evidence="3" key="1">
    <citation type="submission" date="2020-07" db="EMBL/GenBank/DDBJ databases">
        <title>Huge and variable diversity of episymbiotic CPR bacteria and DPANN archaea in groundwater ecosystems.</title>
        <authorList>
            <person name="He C.Y."/>
            <person name="Keren R."/>
            <person name="Whittaker M."/>
            <person name="Farag I.F."/>
            <person name="Doudna J."/>
            <person name="Cate J.H.D."/>
            <person name="Banfield J.F."/>
        </authorList>
    </citation>
    <scope>NUCLEOTIDE SEQUENCE</scope>
    <source>
        <strain evidence="3">NC_groundwater_717_Ag_S-0.2um_59_8</strain>
    </source>
</reference>
<dbReference type="Proteomes" id="UP000741360">
    <property type="component" value="Unassembled WGS sequence"/>
</dbReference>
<proteinExistence type="inferred from homology"/>
<protein>
    <submittedName>
        <fullName evidence="3">Type II toxin-antitoxin system RelE/ParE family toxin</fullName>
    </submittedName>
</protein>
<dbReference type="Gene3D" id="3.30.2310.20">
    <property type="entry name" value="RelE-like"/>
    <property type="match status" value="1"/>
</dbReference>
<name>A0A932M0Y4_UNCTE</name>
<gene>
    <name evidence="3" type="ORF">HYY65_10765</name>
</gene>
<dbReference type="InterPro" id="IPR035093">
    <property type="entry name" value="RelE/ParE_toxin_dom_sf"/>
</dbReference>
<organism evidence="3 4">
    <name type="scientific">Tectimicrobiota bacterium</name>
    <dbReference type="NCBI Taxonomy" id="2528274"/>
    <lineage>
        <taxon>Bacteria</taxon>
        <taxon>Pseudomonadati</taxon>
        <taxon>Nitrospinota/Tectimicrobiota group</taxon>
        <taxon>Candidatus Tectimicrobiota</taxon>
    </lineage>
</organism>
<dbReference type="Pfam" id="PF05016">
    <property type="entry name" value="ParE_toxin"/>
    <property type="match status" value="1"/>
</dbReference>
<comment type="similarity">
    <text evidence="1">Belongs to the RelE toxin family.</text>
</comment>
<dbReference type="PANTHER" id="PTHR35601">
    <property type="entry name" value="TOXIN RELE"/>
    <property type="match status" value="1"/>
</dbReference>